<dbReference type="SUPFAM" id="SSF53756">
    <property type="entry name" value="UDP-Glycosyltransferase/glycogen phosphorylase"/>
    <property type="match status" value="1"/>
</dbReference>
<evidence type="ECO:0000313" key="3">
    <source>
        <dbReference type="EMBL" id="SKA25945.1"/>
    </source>
</evidence>
<dbReference type="Pfam" id="PF00534">
    <property type="entry name" value="Glycos_transf_1"/>
    <property type="match status" value="1"/>
</dbReference>
<dbReference type="AlphaFoldDB" id="A0A1T4SCN0"/>
<dbReference type="CDD" id="cd03809">
    <property type="entry name" value="GT4_MtfB-like"/>
    <property type="match status" value="1"/>
</dbReference>
<dbReference type="PANTHER" id="PTHR46401:SF2">
    <property type="entry name" value="GLYCOSYLTRANSFERASE WBBK-RELATED"/>
    <property type="match status" value="1"/>
</dbReference>
<dbReference type="STRING" id="225324.SAMN02745126_04584"/>
<dbReference type="GO" id="GO:0016757">
    <property type="term" value="F:glycosyltransferase activity"/>
    <property type="evidence" value="ECO:0007669"/>
    <property type="project" value="InterPro"/>
</dbReference>
<dbReference type="RefSeq" id="WP_085936233.1">
    <property type="nucleotide sequence ID" value="NZ_FUWJ01000007.1"/>
</dbReference>
<dbReference type="Gene3D" id="3.40.50.2000">
    <property type="entry name" value="Glycogen Phosphorylase B"/>
    <property type="match status" value="2"/>
</dbReference>
<gene>
    <name evidence="3" type="ORF">SAMN02745126_04584</name>
</gene>
<keyword evidence="1 3" id="KW-0808">Transferase</keyword>
<name>A0A1T4SCN0_9HYPH</name>
<dbReference type="Proteomes" id="UP000190092">
    <property type="component" value="Unassembled WGS sequence"/>
</dbReference>
<dbReference type="InterPro" id="IPR001296">
    <property type="entry name" value="Glyco_trans_1"/>
</dbReference>
<organism evidence="3 4">
    <name type="scientific">Enhydrobacter aerosaccus</name>
    <dbReference type="NCBI Taxonomy" id="225324"/>
    <lineage>
        <taxon>Bacteria</taxon>
        <taxon>Pseudomonadati</taxon>
        <taxon>Pseudomonadota</taxon>
        <taxon>Alphaproteobacteria</taxon>
        <taxon>Hyphomicrobiales</taxon>
        <taxon>Enhydrobacter</taxon>
    </lineage>
</organism>
<dbReference type="OrthoDB" id="9790710at2"/>
<feature type="domain" description="Glycosyl transferase family 1" evidence="2">
    <location>
        <begin position="239"/>
        <end position="388"/>
    </location>
</feature>
<protein>
    <submittedName>
        <fullName evidence="3">Glycosyltransferase involved in cell wall bisynthesis</fullName>
    </submittedName>
</protein>
<proteinExistence type="predicted"/>
<evidence type="ECO:0000256" key="1">
    <source>
        <dbReference type="ARBA" id="ARBA00022679"/>
    </source>
</evidence>
<evidence type="ECO:0000313" key="4">
    <source>
        <dbReference type="Proteomes" id="UP000190092"/>
    </source>
</evidence>
<dbReference type="PANTHER" id="PTHR46401">
    <property type="entry name" value="GLYCOSYLTRANSFERASE WBBK-RELATED"/>
    <property type="match status" value="1"/>
</dbReference>
<dbReference type="EMBL" id="FUWJ01000007">
    <property type="protein sequence ID" value="SKA25945.1"/>
    <property type="molecule type" value="Genomic_DNA"/>
</dbReference>
<reference evidence="4" key="1">
    <citation type="submission" date="2017-02" db="EMBL/GenBank/DDBJ databases">
        <authorList>
            <person name="Varghese N."/>
            <person name="Submissions S."/>
        </authorList>
    </citation>
    <scope>NUCLEOTIDE SEQUENCE [LARGE SCALE GENOMIC DNA]</scope>
    <source>
        <strain evidence="4">ATCC 27094</strain>
    </source>
</reference>
<evidence type="ECO:0000259" key="2">
    <source>
        <dbReference type="Pfam" id="PF00534"/>
    </source>
</evidence>
<keyword evidence="4" id="KW-1185">Reference proteome</keyword>
<sequence length="416" mass="46770">MPRRFLFDVTGLLHWYAYFSNPSGIQRVTEGLLRSVPFRQSETVEYVARGLGGSTFYKIDPAAFGHPAQLRALFVRSMRGAQPAALMADMWWYHLPYLGLGLSACLLPALQSVAPPGPDDTLFNPGDLWWQPRYAPFTLELKARTSVRVVQMVHDLFVIDRPDWFGRSFVSTFVSTFTRIAPAVDRWVTNSHYVKDRLEKWLAEQSLPVKPIDVLPIGWDSFKPSALADKEVLRRYNLTEKSYILFVGTIEPRKNLATLLDAMEGLRRDLGARVPTLVVVGTYGWRSMRMAKRLWQEPSTRWLSSVRDSELPALYNQALFTVAPSHMEGWGLPVQESIAHGVPCIASSAGALREAGRGLAVHFEPTDRAGLQALMAKWITDGQMLARQRALIRETLQNGIFPSWNDAGQTVLGLAE</sequence>
<accession>A0A1T4SCN0</accession>